<reference evidence="2" key="1">
    <citation type="journal article" date="2020" name="Stud. Mycol.">
        <title>101 Dothideomycetes genomes: a test case for predicting lifestyles and emergence of pathogens.</title>
        <authorList>
            <person name="Haridas S."/>
            <person name="Albert R."/>
            <person name="Binder M."/>
            <person name="Bloem J."/>
            <person name="Labutti K."/>
            <person name="Salamov A."/>
            <person name="Andreopoulos B."/>
            <person name="Baker S."/>
            <person name="Barry K."/>
            <person name="Bills G."/>
            <person name="Bluhm B."/>
            <person name="Cannon C."/>
            <person name="Castanera R."/>
            <person name="Culley D."/>
            <person name="Daum C."/>
            <person name="Ezra D."/>
            <person name="Gonzalez J."/>
            <person name="Henrissat B."/>
            <person name="Kuo A."/>
            <person name="Liang C."/>
            <person name="Lipzen A."/>
            <person name="Lutzoni F."/>
            <person name="Magnuson J."/>
            <person name="Mondo S."/>
            <person name="Nolan M."/>
            <person name="Ohm R."/>
            <person name="Pangilinan J."/>
            <person name="Park H.-J."/>
            <person name="Ramirez L."/>
            <person name="Alfaro M."/>
            <person name="Sun H."/>
            <person name="Tritt A."/>
            <person name="Yoshinaga Y."/>
            <person name="Zwiers L.-H."/>
            <person name="Turgeon B."/>
            <person name="Goodwin S."/>
            <person name="Spatafora J."/>
            <person name="Crous P."/>
            <person name="Grigoriev I."/>
        </authorList>
    </citation>
    <scope>NUCLEOTIDE SEQUENCE</scope>
    <source>
        <strain evidence="2">CBS 175.79</strain>
    </source>
</reference>
<dbReference type="SUPFAM" id="SSF81383">
    <property type="entry name" value="F-box domain"/>
    <property type="match status" value="1"/>
</dbReference>
<accession>A0A6A5XER1</accession>
<gene>
    <name evidence="2" type="ORF">BU24DRAFT_413207</name>
</gene>
<sequence length="456" mass="53498">MSALPLQENSLMNSKASQASSQQSTLPRYLARYVDLGFDSDDIVALIDSIDEEHGVTRRPHLPAEILFLILDFVRIDCILGFRLVCRAFKQYIDTHVFYSYLLRTEIIGYVGPRILYGPDWILPAYDKISTFCACFSHVERFEEDSRAKWGGNRAIFKLDEAYMNRIEQLWRPTSGDVYNPNTALWATFCWQFMTKRPIEYYGMRWFAKIDDAVLPLDSSMFLSSEVRTRMIELDWKNMVMEFAIAEAKVKRKLDSTKGLRYTSGHQDDCVRAVCRERQHTFIDLSVPEGRRLKWTMNTHLRPLFQAPGYNRPKNPIIDHEDDSMKMLLFLRRDAAVGPREREYLMQLAKDREAIFKDMQELDRSVAVWKDFLYDPSPIDPGERALRVTTGLKTRKFTKLPTNPIAWSDKTRRREEQRREMWKNQRRTLDQILEITRNAVDVLQLPDDAFDDADDI</sequence>
<dbReference type="PROSITE" id="PS50181">
    <property type="entry name" value="FBOX"/>
    <property type="match status" value="1"/>
</dbReference>
<name>A0A6A5XER1_9PLEO</name>
<proteinExistence type="predicted"/>
<evidence type="ECO:0000313" key="2">
    <source>
        <dbReference type="EMBL" id="KAF2011572.1"/>
    </source>
</evidence>
<feature type="domain" description="F-box" evidence="1">
    <location>
        <begin position="56"/>
        <end position="102"/>
    </location>
</feature>
<protein>
    <recommendedName>
        <fullName evidence="1">F-box domain-containing protein</fullName>
    </recommendedName>
</protein>
<keyword evidence="3" id="KW-1185">Reference proteome</keyword>
<dbReference type="Pfam" id="PF00646">
    <property type="entry name" value="F-box"/>
    <property type="match status" value="1"/>
</dbReference>
<dbReference type="GeneID" id="54283540"/>
<dbReference type="InterPro" id="IPR001810">
    <property type="entry name" value="F-box_dom"/>
</dbReference>
<organism evidence="2 3">
    <name type="scientific">Aaosphaeria arxii CBS 175.79</name>
    <dbReference type="NCBI Taxonomy" id="1450172"/>
    <lineage>
        <taxon>Eukaryota</taxon>
        <taxon>Fungi</taxon>
        <taxon>Dikarya</taxon>
        <taxon>Ascomycota</taxon>
        <taxon>Pezizomycotina</taxon>
        <taxon>Dothideomycetes</taxon>
        <taxon>Pleosporomycetidae</taxon>
        <taxon>Pleosporales</taxon>
        <taxon>Pleosporales incertae sedis</taxon>
        <taxon>Aaosphaeria</taxon>
    </lineage>
</organism>
<dbReference type="OrthoDB" id="3695298at2759"/>
<dbReference type="RefSeq" id="XP_033379911.1">
    <property type="nucleotide sequence ID" value="XM_033526143.1"/>
</dbReference>
<dbReference type="EMBL" id="ML978074">
    <property type="protein sequence ID" value="KAF2011572.1"/>
    <property type="molecule type" value="Genomic_DNA"/>
</dbReference>
<evidence type="ECO:0000259" key="1">
    <source>
        <dbReference type="PROSITE" id="PS50181"/>
    </source>
</evidence>
<dbReference type="Proteomes" id="UP000799778">
    <property type="component" value="Unassembled WGS sequence"/>
</dbReference>
<dbReference type="InterPro" id="IPR036047">
    <property type="entry name" value="F-box-like_dom_sf"/>
</dbReference>
<evidence type="ECO:0000313" key="3">
    <source>
        <dbReference type="Proteomes" id="UP000799778"/>
    </source>
</evidence>
<dbReference type="AlphaFoldDB" id="A0A6A5XER1"/>